<dbReference type="SUPFAM" id="SSF48403">
    <property type="entry name" value="Ankyrin repeat"/>
    <property type="match status" value="1"/>
</dbReference>
<evidence type="ECO:0000256" key="4">
    <source>
        <dbReference type="SAM" id="Phobius"/>
    </source>
</evidence>
<dbReference type="SUPFAM" id="SSF52047">
    <property type="entry name" value="RNI-like"/>
    <property type="match status" value="1"/>
</dbReference>
<sequence length="2326" mass="255419">MDLRIARVFFVVVAFTSLVGRTQASFESLLDDTIFKLAELDVAFEVPIDLTKVFPSVPDHLRHATMDVSVRNLSCYDVSVGDLWIEPSFGDNENVERAFEAGTKSFSLTCAWASTANVHSSSTITWITSDIAFEMSLMIDNFGVAIALQSENYAESPPTQLMLNSCNIGIDWAKSLDFQVSLGEGLAKYVEAAQDVFYENLFGTTAEALESVLHLNEDDNVVCQLLQDSLASGVDALASFLSEYKVKGNEYVDRLNAEASVAHMNEEWVDFETSDIFGMAFDAFNSEFALDDTGLAQVNSSAADLIRSITQDTGTFAIEAGNATLITTSLGNMFALNLELESIKLVGLDHVSSFSPARVYGPLTVESNISFASLEAEIDLILDLDFLSSVSASQRRRLEQMGISVQREKFRLSLDVNDLTVNLAFAMAINIVRAWDLGFGSVLENPFECVLSTIDFFQAARVWGEVGTFNEVPFLSGLISRDVTTLMQGILEAALHIYGPSGLQALPGILLEQGPDLVSSAFGSLIRNSACPDPAAYQDDEVYFNFSSDSYFRQLVDVVEDDIVPEINEEYIRPMTQSQSGEPGSYVLQEDESMAELSIPVGTFSMSTAEITVSGLDSMYDVHFMENPRPFVLHNSFRMGGPIDSTNDRRLAAANDTSLPPVTLSLVLEINFDGDATNFANKFEFSISFQGLYTNVDFLAKVNRTDFETMSIEQLLDLNCLLARLDDAAIEAFEVSFEAIRVGLRCIECTSPGIAEMERKVQNEEYQDQFTDVMNEWIATIIERFREKIDRAQLAITIEEARQACEGTLTAESSSEEYHAESDSRLSIFGIIGGMALTMIVGMGAGCCLRIGQRGCCLSCRRRLRLLCCPRLRSMSADADEGREASASVSSRGSDDLASRFSDIFRFNSTASDSADIAIAEDALDLDAPSLVRQFGGAAERGKDPVVLEAEFRLMRQRRASLAFHPAVPWYASYGVLGMLSMNAFLFVLGHLIVAANINVLFTVLGDEVLMDNVAGFSIGKSIKDLWDSGIIPLALLLASLSGAFPYIKVLTMLFCWITPPRFLSVTRRGKVLDGFDTVGKWSMIDVYVLLLIMVAFGINIENPRLDILPDGFYAARVFVDPAVGLVCFTAAAMLSLLCNNLLVYFHRNVVDADNQALREPQLAVSVARHLEGKSPVYVDNDTEEVHFEDSCSAAAAAAAAAGASTASAFAAQAVTRQGRRFSTWLESGNDKEELEVVSLRSFALQDGRRLRFTRIGRHSISALLCICALLILVGLVIPSFGFRVLGVIGMFMDIDEVESWKPYSVLDTFMFGARQAFESTNDEPGYIAGVLFLSMSYLVTAAFFPLVTLGGLSYIWLAPLSIRRQKWLYLVTEICSAWSCVDVFVVGLIVGVLELGHISYVLLKPVCKHVLPLINDVLVPTGFVQEENATCLYIASSLEPGCALLVAGALLSNILSQLILRAAHAAIHEREIQEHPPVRDFETPDPKHEGKSGRVGCLLRGCLRLARLLRWIEYLDPEAGSAPDTIVVAAGCDSLRTMTTETEKIEELTAKLVTKAEQVYELSNKVDTERRLREEAETELARTKEMLSALQTAAKTMPEDRDEDNINVATTETDHKVPQAAADLTPWDDAASSETRALAIAERKVKYLERELRQVRKALATMHEEKKLNLSRAARGEDEVTLKTQELKQSNLNLFSRLAGAKKATKLAEATIEKRDRQVCVLTEHVEKLMTALRNEGEAKKIAITKQEELAAALSASKDRNAQLTATNKKLSRHASSIDQQDKMMEKQLQVVDAKYQALYRTHQTNKANAAKSEAKFAKQIEQVSGWVWTSKQRHADLATARNNTFLGVLKLYESIFGKMRTAVVDLQETGLNDDGARALARTIEATVGRTNQRDEANDRIHGKRIDSWEASGKSSPLPYWSEHRPRRSCVLNLSFNEITDKGLKPLMVALAKCRHIAEVDIRGNKITRKSLPYIVHALVYNVTLEAIDMSGNRFTKVDLAEYLARYGSSTPAPAGSDDAAGGAETSASLGNGKNEHGEGSAGTNNDAENANSECEQSDDDSDGIFEDEDDDAEEAELRSYPDTGQLERPRTAAGRLKTSGIGGLLSPVRGTAQAGRSRTPNAAEMRLRSSPWSPKNTSNIQYAPEDMQVAFKFARRGDIGGILNLMKQLENSVSFHANMRQLRTGETATMHAARADQSDMIRLLLEKGANINALSNEGWAALHHAVDAKQASTVKFLLQYRADPNIGAGIGIGTALHLAVRLNRLEAVCVLLDATDIDLQAKDGRGRTPLALATQRKHNQVKRLLTEAIAARESKDAEKSSAEP</sequence>
<keyword evidence="2" id="KW-0175">Coiled coil</keyword>
<accession>A0A2R5G181</accession>
<dbReference type="EMBL" id="BEYU01000003">
    <property type="protein sequence ID" value="GBG24049.1"/>
    <property type="molecule type" value="Genomic_DNA"/>
</dbReference>
<dbReference type="SMART" id="SM00248">
    <property type="entry name" value="ANK"/>
    <property type="match status" value="4"/>
</dbReference>
<feature type="repeat" description="ANK" evidence="1">
    <location>
        <begin position="2186"/>
        <end position="2218"/>
    </location>
</feature>
<feature type="compositionally biased region" description="Low complexity" evidence="3">
    <location>
        <begin position="2012"/>
        <end position="2030"/>
    </location>
</feature>
<protein>
    <submittedName>
        <fullName evidence="6">Ankyrin repeat domain-containing protein 1</fullName>
    </submittedName>
</protein>
<feature type="transmembrane region" description="Helical" evidence="4">
    <location>
        <begin position="1261"/>
        <end position="1283"/>
    </location>
</feature>
<dbReference type="InterPro" id="IPR032675">
    <property type="entry name" value="LRR_dom_sf"/>
</dbReference>
<feature type="region of interest" description="Disordered" evidence="3">
    <location>
        <begin position="2012"/>
        <end position="2141"/>
    </location>
</feature>
<keyword evidence="4" id="KW-1133">Transmembrane helix</keyword>
<dbReference type="PANTHER" id="PTHR34730:SF1">
    <property type="entry name" value="PARAQUAT-INDUCIBLE PROTEIN A"/>
    <property type="match status" value="1"/>
</dbReference>
<name>A0A2R5G181_9STRA</name>
<feature type="coiled-coil region" evidence="2">
    <location>
        <begin position="1632"/>
        <end position="1666"/>
    </location>
</feature>
<feature type="compositionally biased region" description="Basic and acidic residues" evidence="3">
    <location>
        <begin position="2077"/>
        <end position="2092"/>
    </location>
</feature>
<gene>
    <name evidence="6" type="ORF">FCC1311_002672</name>
</gene>
<keyword evidence="4" id="KW-0812">Transmembrane</keyword>
<feature type="transmembrane region" description="Helical" evidence="4">
    <location>
        <begin position="1368"/>
        <end position="1394"/>
    </location>
</feature>
<dbReference type="Pfam" id="PF04403">
    <property type="entry name" value="PqiA"/>
    <property type="match status" value="2"/>
</dbReference>
<keyword evidence="5" id="KW-0732">Signal</keyword>
<keyword evidence="7" id="KW-1185">Reference proteome</keyword>
<proteinExistence type="predicted"/>
<feature type="coiled-coil region" evidence="2">
    <location>
        <begin position="1560"/>
        <end position="1594"/>
    </location>
</feature>
<dbReference type="InterPro" id="IPR036770">
    <property type="entry name" value="Ankyrin_rpt-contain_sf"/>
</dbReference>
<dbReference type="Proteomes" id="UP000241890">
    <property type="component" value="Unassembled WGS sequence"/>
</dbReference>
<feature type="transmembrane region" description="Helical" evidence="4">
    <location>
        <begin position="1119"/>
        <end position="1139"/>
    </location>
</feature>
<comment type="caution">
    <text evidence="6">The sequence shown here is derived from an EMBL/GenBank/DDBJ whole genome shotgun (WGS) entry which is preliminary data.</text>
</comment>
<feature type="compositionally biased region" description="Polar residues" evidence="3">
    <location>
        <begin position="2043"/>
        <end position="2056"/>
    </location>
</feature>
<keyword evidence="1" id="KW-0040">ANK repeat</keyword>
<dbReference type="Pfam" id="PF12796">
    <property type="entry name" value="Ank_2"/>
    <property type="match status" value="1"/>
</dbReference>
<dbReference type="Pfam" id="PF13516">
    <property type="entry name" value="LRR_6"/>
    <property type="match status" value="1"/>
</dbReference>
<feature type="compositionally biased region" description="Acidic residues" evidence="3">
    <location>
        <begin position="2057"/>
        <end position="2076"/>
    </location>
</feature>
<feature type="transmembrane region" description="Helical" evidence="4">
    <location>
        <begin position="1079"/>
        <end position="1099"/>
    </location>
</feature>
<feature type="repeat" description="ANK" evidence="1">
    <location>
        <begin position="2219"/>
        <end position="2251"/>
    </location>
</feature>
<dbReference type="OrthoDB" id="192699at2759"/>
<dbReference type="InterPro" id="IPR007498">
    <property type="entry name" value="PqiA-like"/>
</dbReference>
<reference evidence="6 7" key="1">
    <citation type="submission" date="2017-12" db="EMBL/GenBank/DDBJ databases">
        <title>Sequencing, de novo assembly and annotation of complete genome of a new Thraustochytrid species, strain FCC1311.</title>
        <authorList>
            <person name="Sedici K."/>
            <person name="Godart F."/>
            <person name="Aiese Cigliano R."/>
            <person name="Sanseverino W."/>
            <person name="Barakat M."/>
            <person name="Ortet P."/>
            <person name="Marechal E."/>
            <person name="Cagnac O."/>
            <person name="Amato A."/>
        </authorList>
    </citation>
    <scope>NUCLEOTIDE SEQUENCE [LARGE SCALE GENOMIC DNA]</scope>
</reference>
<feature type="compositionally biased region" description="Polar residues" evidence="3">
    <location>
        <begin position="2132"/>
        <end position="2141"/>
    </location>
</feature>
<feature type="transmembrane region" description="Helical" evidence="4">
    <location>
        <begin position="984"/>
        <end position="1005"/>
    </location>
</feature>
<dbReference type="InterPro" id="IPR002110">
    <property type="entry name" value="Ankyrin_rpt"/>
</dbReference>
<feature type="signal peptide" evidence="5">
    <location>
        <begin position="1"/>
        <end position="24"/>
    </location>
</feature>
<dbReference type="Gene3D" id="1.25.40.20">
    <property type="entry name" value="Ankyrin repeat-containing domain"/>
    <property type="match status" value="1"/>
</dbReference>
<evidence type="ECO:0000256" key="2">
    <source>
        <dbReference type="SAM" id="Coils"/>
    </source>
</evidence>
<dbReference type="Gene3D" id="3.80.10.10">
    <property type="entry name" value="Ribonuclease Inhibitor"/>
    <property type="match status" value="1"/>
</dbReference>
<dbReference type="InterPro" id="IPR001611">
    <property type="entry name" value="Leu-rich_rpt"/>
</dbReference>
<evidence type="ECO:0000256" key="5">
    <source>
        <dbReference type="SAM" id="SignalP"/>
    </source>
</evidence>
<evidence type="ECO:0000313" key="7">
    <source>
        <dbReference type="Proteomes" id="UP000241890"/>
    </source>
</evidence>
<keyword evidence="4" id="KW-0472">Membrane</keyword>
<evidence type="ECO:0000313" key="6">
    <source>
        <dbReference type="EMBL" id="GBG24049.1"/>
    </source>
</evidence>
<feature type="transmembrane region" description="Helical" evidence="4">
    <location>
        <begin position="1327"/>
        <end position="1356"/>
    </location>
</feature>
<feature type="chain" id="PRO_5015353294" evidence="5">
    <location>
        <begin position="25"/>
        <end position="2326"/>
    </location>
</feature>
<evidence type="ECO:0000256" key="1">
    <source>
        <dbReference type="PROSITE-ProRule" id="PRU00023"/>
    </source>
</evidence>
<dbReference type="PANTHER" id="PTHR34730">
    <property type="entry name" value="UNNAMED PRODUCT"/>
    <property type="match status" value="1"/>
</dbReference>
<dbReference type="Pfam" id="PF00023">
    <property type="entry name" value="Ank"/>
    <property type="match status" value="1"/>
</dbReference>
<evidence type="ECO:0000256" key="3">
    <source>
        <dbReference type="SAM" id="MobiDB-lite"/>
    </source>
</evidence>
<feature type="transmembrane region" description="Helical" evidence="4">
    <location>
        <begin position="1031"/>
        <end position="1058"/>
    </location>
</feature>
<organism evidence="6 7">
    <name type="scientific">Hondaea fermentalgiana</name>
    <dbReference type="NCBI Taxonomy" id="2315210"/>
    <lineage>
        <taxon>Eukaryota</taxon>
        <taxon>Sar</taxon>
        <taxon>Stramenopiles</taxon>
        <taxon>Bigyra</taxon>
        <taxon>Labyrinthulomycetes</taxon>
        <taxon>Thraustochytrida</taxon>
        <taxon>Thraustochytriidae</taxon>
        <taxon>Hondaea</taxon>
    </lineage>
</organism>
<dbReference type="PROSITE" id="PS50088">
    <property type="entry name" value="ANK_REPEAT"/>
    <property type="match status" value="2"/>
</dbReference>
<feature type="transmembrane region" description="Helical" evidence="4">
    <location>
        <begin position="828"/>
        <end position="852"/>
    </location>
</feature>
<dbReference type="PROSITE" id="PS50297">
    <property type="entry name" value="ANK_REP_REGION"/>
    <property type="match status" value="2"/>
</dbReference>
<dbReference type="InParanoid" id="A0A2R5G181"/>